<reference evidence="1 2" key="1">
    <citation type="submission" date="2020-04" db="EMBL/GenBank/DDBJ databases">
        <authorList>
            <person name="Klaysubun C."/>
            <person name="Duangmal K."/>
            <person name="Lipun K."/>
        </authorList>
    </citation>
    <scope>NUCLEOTIDE SEQUENCE [LARGE SCALE GENOMIC DNA]</scope>
    <source>
        <strain evidence="1 2">JCM 11839</strain>
    </source>
</reference>
<dbReference type="PANTHER" id="PTHR42060">
    <property type="entry name" value="NHL REPEAT-CONTAINING PROTEIN-RELATED"/>
    <property type="match status" value="1"/>
</dbReference>
<dbReference type="SUPFAM" id="SSF63829">
    <property type="entry name" value="Calcium-dependent phosphotriesterase"/>
    <property type="match status" value="1"/>
</dbReference>
<keyword evidence="2" id="KW-1185">Reference proteome</keyword>
<dbReference type="EMBL" id="JAAXKY010000047">
    <property type="protein sequence ID" value="NMH78599.1"/>
    <property type="molecule type" value="Genomic_DNA"/>
</dbReference>
<dbReference type="Gene3D" id="2.120.10.30">
    <property type="entry name" value="TolB, C-terminal domain"/>
    <property type="match status" value="1"/>
</dbReference>
<dbReference type="PANTHER" id="PTHR42060:SF1">
    <property type="entry name" value="NHL REPEAT-CONTAINING PROTEIN"/>
    <property type="match status" value="1"/>
</dbReference>
<evidence type="ECO:0008006" key="3">
    <source>
        <dbReference type="Google" id="ProtNLM"/>
    </source>
</evidence>
<name>A0ABX1RG34_9PSEU</name>
<dbReference type="Proteomes" id="UP001296706">
    <property type="component" value="Unassembled WGS sequence"/>
</dbReference>
<dbReference type="InterPro" id="IPR011042">
    <property type="entry name" value="6-blade_b-propeller_TolB-like"/>
</dbReference>
<accession>A0ABX1RG34</accession>
<gene>
    <name evidence="1" type="ORF">HF577_16095</name>
</gene>
<proteinExistence type="predicted"/>
<evidence type="ECO:0000313" key="1">
    <source>
        <dbReference type="EMBL" id="NMH78599.1"/>
    </source>
</evidence>
<dbReference type="RefSeq" id="WP_169396667.1">
    <property type="nucleotide sequence ID" value="NZ_BAAAJH010000043.1"/>
</dbReference>
<dbReference type="InterPro" id="IPR052998">
    <property type="entry name" value="Hetero-Diels-Alderase-like"/>
</dbReference>
<sequence length="300" mass="31724">MSNVSLHDQLNHEPVPFDAAPAETIAEWEPGTFVENLAPHPDGGWLVTVPSHHRIDHVTVDGRHNTFAQLAAMPTGIVTAGDETWVVSGFMGEPGWRLDRVRRGRVEHVCELPLLRFGNGMARAGRRLLIADSALGIVLAVDLDSARAAPWLEHELLTPPAGAAGIPGVNGIVVTSGHVLLTNTARALVLRIPVAATDSAGLEVLAERLVADDLAADGDGTLYLATHLFDTVLRLDPDGRRTDIAGPSQGVETSTSVAIDAGDPDVLWVTAAGERFGGGHVKPARLIRLMVSHPSPSTST</sequence>
<evidence type="ECO:0000313" key="2">
    <source>
        <dbReference type="Proteomes" id="UP001296706"/>
    </source>
</evidence>
<organism evidence="1 2">
    <name type="scientific">Pseudonocardia xinjiangensis</name>
    <dbReference type="NCBI Taxonomy" id="75289"/>
    <lineage>
        <taxon>Bacteria</taxon>
        <taxon>Bacillati</taxon>
        <taxon>Actinomycetota</taxon>
        <taxon>Actinomycetes</taxon>
        <taxon>Pseudonocardiales</taxon>
        <taxon>Pseudonocardiaceae</taxon>
        <taxon>Pseudonocardia</taxon>
    </lineage>
</organism>
<comment type="caution">
    <text evidence="1">The sequence shown here is derived from an EMBL/GenBank/DDBJ whole genome shotgun (WGS) entry which is preliminary data.</text>
</comment>
<protein>
    <recommendedName>
        <fullName evidence="3">Sugar lactone lactonase YvrE</fullName>
    </recommendedName>
</protein>